<keyword evidence="1" id="KW-0732">Signal</keyword>
<dbReference type="PANTHER" id="PTHR34261:SF1">
    <property type="entry name" value="TUBULIN POLYMERIZATION-PROMOTING PROTEIN"/>
    <property type="match status" value="1"/>
</dbReference>
<evidence type="ECO:0000313" key="3">
    <source>
        <dbReference type="Proteomes" id="UP001274896"/>
    </source>
</evidence>
<comment type="caution">
    <text evidence="2">The sequence shown here is derived from an EMBL/GenBank/DDBJ whole genome shotgun (WGS) entry which is preliminary data.</text>
</comment>
<evidence type="ECO:0000256" key="1">
    <source>
        <dbReference type="SAM" id="SignalP"/>
    </source>
</evidence>
<sequence>MGQKITLVFISVIFLGQLFLTQGEDTILKHYTSTYGLLCYDNCRLYENDYYWCNTKKGWDYCSLNPNIDYKGYECKDDHPCDLHGEDYHWCYNKVGHSSYCGKVEPRTVLYKSSTYQSECIDECSYDESRLYYWCNTDKGWDYCSPAKDVTYQDVPCRSDHWCDTHGYDYSWCWTDSSWGYCSLIETSGIYETIGRQKRQANDIVEICRKTDPANNKVTTITAQKVKTIADGRNWKNEIEQIISKYNNSYLRDQAKSNILKTDSLRIDIQGRLKRNNQYYYNLQIQVNMPRQKGGSTTVAQVLIPQNEDIPDRYVRRAFNESFTRRAKVSVDVSYGNIPGRRGQNCD</sequence>
<protein>
    <submittedName>
        <fullName evidence="2">Uncharacterized protein</fullName>
    </submittedName>
</protein>
<gene>
    <name evidence="2" type="ORF">QTP70_011552</name>
</gene>
<dbReference type="Proteomes" id="UP001274896">
    <property type="component" value="Unassembled WGS sequence"/>
</dbReference>
<evidence type="ECO:0000313" key="2">
    <source>
        <dbReference type="EMBL" id="KAK3507229.1"/>
    </source>
</evidence>
<dbReference type="EMBL" id="JAUCMX010000029">
    <property type="protein sequence ID" value="KAK3507229.1"/>
    <property type="molecule type" value="Genomic_DNA"/>
</dbReference>
<organism evidence="2 3">
    <name type="scientific">Hemibagrus guttatus</name>
    <dbReference type="NCBI Taxonomy" id="175788"/>
    <lineage>
        <taxon>Eukaryota</taxon>
        <taxon>Metazoa</taxon>
        <taxon>Chordata</taxon>
        <taxon>Craniata</taxon>
        <taxon>Vertebrata</taxon>
        <taxon>Euteleostomi</taxon>
        <taxon>Actinopterygii</taxon>
        <taxon>Neopterygii</taxon>
        <taxon>Teleostei</taxon>
        <taxon>Ostariophysi</taxon>
        <taxon>Siluriformes</taxon>
        <taxon>Bagridae</taxon>
        <taxon>Hemibagrus</taxon>
    </lineage>
</organism>
<reference evidence="2" key="1">
    <citation type="submission" date="2023-06" db="EMBL/GenBank/DDBJ databases">
        <title>Male Hemibagrus guttatus genome.</title>
        <authorList>
            <person name="Bian C."/>
        </authorList>
    </citation>
    <scope>NUCLEOTIDE SEQUENCE</scope>
    <source>
        <strain evidence="2">Male_cb2023</strain>
        <tissue evidence="2">Muscle</tissue>
    </source>
</reference>
<proteinExistence type="predicted"/>
<name>A0AAE0PSL5_9TELE</name>
<accession>A0AAE0PSL5</accession>
<feature type="signal peptide" evidence="1">
    <location>
        <begin position="1"/>
        <end position="23"/>
    </location>
</feature>
<dbReference type="AlphaFoldDB" id="A0AAE0PSL5"/>
<dbReference type="PANTHER" id="PTHR34261">
    <property type="entry name" value="APC REGULATOR OF WNT-SIGNALING PATHWAY-RELATED"/>
    <property type="match status" value="1"/>
</dbReference>
<feature type="chain" id="PRO_5042047442" evidence="1">
    <location>
        <begin position="24"/>
        <end position="347"/>
    </location>
</feature>
<dbReference type="InterPro" id="IPR053358">
    <property type="entry name" value="Diff-assoc_signaling"/>
</dbReference>
<keyword evidence="3" id="KW-1185">Reference proteome</keyword>